<keyword evidence="1" id="KW-0812">Transmembrane</keyword>
<evidence type="ECO:0000256" key="1">
    <source>
        <dbReference type="SAM" id="Phobius"/>
    </source>
</evidence>
<keyword evidence="1" id="KW-0472">Membrane</keyword>
<feature type="transmembrane region" description="Helical" evidence="1">
    <location>
        <begin position="68"/>
        <end position="85"/>
    </location>
</feature>
<gene>
    <name evidence="2" type="ORF">NV226_01285</name>
</gene>
<dbReference type="RefSeq" id="WP_258211096.1">
    <property type="nucleotide sequence ID" value="NZ_CP102734.1"/>
</dbReference>
<name>A0ABY5RAZ4_9MOLU</name>
<proteinExistence type="predicted"/>
<dbReference type="EMBL" id="CP102734">
    <property type="protein sequence ID" value="UVD81922.1"/>
    <property type="molecule type" value="Genomic_DNA"/>
</dbReference>
<feature type="transmembrane region" description="Helical" evidence="1">
    <location>
        <begin position="97"/>
        <end position="115"/>
    </location>
</feature>
<evidence type="ECO:0000313" key="3">
    <source>
        <dbReference type="Proteomes" id="UP001059252"/>
    </source>
</evidence>
<accession>A0ABY5RAZ4</accession>
<protein>
    <submittedName>
        <fullName evidence="2">Uncharacterized protein</fullName>
    </submittedName>
</protein>
<feature type="transmembrane region" description="Helical" evidence="1">
    <location>
        <begin position="135"/>
        <end position="152"/>
    </location>
</feature>
<reference evidence="2" key="1">
    <citation type="submission" date="2022-08" db="EMBL/GenBank/DDBJ databases">
        <title>Complete genome of Mycoplasma iguanae type strain 2327.</title>
        <authorList>
            <person name="Spergser J."/>
        </authorList>
    </citation>
    <scope>NUCLEOTIDE SEQUENCE</scope>
    <source>
        <strain evidence="2">2327</strain>
    </source>
</reference>
<feature type="transmembrane region" description="Helical" evidence="1">
    <location>
        <begin position="213"/>
        <end position="238"/>
    </location>
</feature>
<evidence type="ECO:0000313" key="2">
    <source>
        <dbReference type="EMBL" id="UVD81922.1"/>
    </source>
</evidence>
<feature type="transmembrane region" description="Helical" evidence="1">
    <location>
        <begin position="15"/>
        <end position="36"/>
    </location>
</feature>
<keyword evidence="1" id="KW-1133">Transmembrane helix</keyword>
<feature type="transmembrane region" description="Helical" evidence="1">
    <location>
        <begin position="164"/>
        <end position="183"/>
    </location>
</feature>
<dbReference type="NCBIfam" id="NF046009">
    <property type="entry name" value="MAGa3780_fam"/>
    <property type="match status" value="1"/>
</dbReference>
<dbReference type="Proteomes" id="UP001059252">
    <property type="component" value="Chromosome"/>
</dbReference>
<organism evidence="2 3">
    <name type="scientific">Mycoplasma iguanae</name>
    <dbReference type="NCBI Taxonomy" id="292461"/>
    <lineage>
        <taxon>Bacteria</taxon>
        <taxon>Bacillati</taxon>
        <taxon>Mycoplasmatota</taxon>
        <taxon>Mollicutes</taxon>
        <taxon>Mycoplasmataceae</taxon>
        <taxon>Mycoplasma</taxon>
    </lineage>
</organism>
<keyword evidence="3" id="KW-1185">Reference proteome</keyword>
<sequence length="257" mass="29480">MKTKDIIEKLGENKLANIILSLGIVVLITAVFTLIYEMSTFKAESVDASRNYVHMDEIFLNASPLFKFTNQTNIFLGITIVLVGAKMHQKSRWQFDLLFIANVLITITFIIYWALISWRRADQWVTAPFKSFLSVLVHAINPIIGFVVMFLVRKNIIVKWKSISYASLYVLAYFAFGLVLFFISKATTTAAKPAVIYSFLNFTNPLFYKGGNLAVVIILDIFMFVIATLITTAFAFFWKAVYKMDAQKLNWKFKLKR</sequence>